<dbReference type="EMBL" id="FOHU01000034">
    <property type="protein sequence ID" value="SET79009.1"/>
    <property type="molecule type" value="Genomic_DNA"/>
</dbReference>
<dbReference type="PANTHER" id="PTHR43280:SF2">
    <property type="entry name" value="HTH-TYPE TRANSCRIPTIONAL REGULATOR EXSA"/>
    <property type="match status" value="1"/>
</dbReference>
<keyword evidence="3" id="KW-0804">Transcription</keyword>
<dbReference type="SUPFAM" id="SSF46689">
    <property type="entry name" value="Homeodomain-like"/>
    <property type="match status" value="2"/>
</dbReference>
<organism evidence="5 6">
    <name type="scientific">Natronincola peptidivorans</name>
    <dbReference type="NCBI Taxonomy" id="426128"/>
    <lineage>
        <taxon>Bacteria</taxon>
        <taxon>Bacillati</taxon>
        <taxon>Bacillota</taxon>
        <taxon>Clostridia</taxon>
        <taxon>Peptostreptococcales</taxon>
        <taxon>Natronincolaceae</taxon>
        <taxon>Natronincola</taxon>
    </lineage>
</organism>
<dbReference type="InterPro" id="IPR009057">
    <property type="entry name" value="Homeodomain-like_sf"/>
</dbReference>
<dbReference type="PANTHER" id="PTHR43280">
    <property type="entry name" value="ARAC-FAMILY TRANSCRIPTIONAL REGULATOR"/>
    <property type="match status" value="1"/>
</dbReference>
<dbReference type="RefSeq" id="WP_090446896.1">
    <property type="nucleotide sequence ID" value="NZ_FOHU01000034.1"/>
</dbReference>
<dbReference type="AlphaFoldDB" id="A0A1I0H5S3"/>
<dbReference type="PRINTS" id="PR00032">
    <property type="entry name" value="HTHARAC"/>
</dbReference>
<dbReference type="InterPro" id="IPR018062">
    <property type="entry name" value="HTH_AraC-typ_CS"/>
</dbReference>
<sequence length="296" mass="34212">MKKHSFEYFLNHIPKDEVSRAQSFVGDSIGIFQPKNYLFDVKVIPEEYQAVLLHGNTPAVKIGKKEYFCRKGSFLFIEPGMEVMVPRVENPPAGNFTTLLVKKELFEIISLEFTDRETLKHNGIMNQFSWYFKDAIERYKCELLNYGHSHPMMIHSLSIQIVCQLFRDMQVKTPQLFQKPGDESALIKKAIEYMHDLHNCSITLNEICGMLYISPSHFQRVFKYHTGISPYQYLIDIRIKRAKEMLSKNNHSLSEVASLCGFINQAHFSAVFKQRCGVSPSSYKKSIFNACAGWNN</sequence>
<dbReference type="InterPro" id="IPR018060">
    <property type="entry name" value="HTH_AraC"/>
</dbReference>
<reference evidence="5 6" key="1">
    <citation type="submission" date="2016-10" db="EMBL/GenBank/DDBJ databases">
        <authorList>
            <person name="de Groot N.N."/>
        </authorList>
    </citation>
    <scope>NUCLEOTIDE SEQUENCE [LARGE SCALE GENOMIC DNA]</scope>
    <source>
        <strain evidence="5 6">DSM 18979</strain>
    </source>
</reference>
<accession>A0A1I0H5S3</accession>
<dbReference type="OrthoDB" id="324626at2"/>
<evidence type="ECO:0000256" key="1">
    <source>
        <dbReference type="ARBA" id="ARBA00023015"/>
    </source>
</evidence>
<dbReference type="GO" id="GO:0043565">
    <property type="term" value="F:sequence-specific DNA binding"/>
    <property type="evidence" value="ECO:0007669"/>
    <property type="project" value="InterPro"/>
</dbReference>
<evidence type="ECO:0000259" key="4">
    <source>
        <dbReference type="PROSITE" id="PS01124"/>
    </source>
</evidence>
<evidence type="ECO:0000256" key="2">
    <source>
        <dbReference type="ARBA" id="ARBA00023125"/>
    </source>
</evidence>
<dbReference type="STRING" id="426128.SAMN05660297_03510"/>
<evidence type="ECO:0000313" key="5">
    <source>
        <dbReference type="EMBL" id="SET79009.1"/>
    </source>
</evidence>
<dbReference type="PROSITE" id="PS01124">
    <property type="entry name" value="HTH_ARAC_FAMILY_2"/>
    <property type="match status" value="1"/>
</dbReference>
<keyword evidence="1" id="KW-0805">Transcription regulation</keyword>
<dbReference type="Pfam" id="PF12833">
    <property type="entry name" value="HTH_18"/>
    <property type="match status" value="1"/>
</dbReference>
<dbReference type="Gene3D" id="1.10.10.60">
    <property type="entry name" value="Homeodomain-like"/>
    <property type="match status" value="2"/>
</dbReference>
<gene>
    <name evidence="5" type="ORF">SAMN05660297_03510</name>
</gene>
<keyword evidence="6" id="KW-1185">Reference proteome</keyword>
<name>A0A1I0H5S3_9FIRM</name>
<dbReference type="GO" id="GO:0003700">
    <property type="term" value="F:DNA-binding transcription factor activity"/>
    <property type="evidence" value="ECO:0007669"/>
    <property type="project" value="InterPro"/>
</dbReference>
<dbReference type="InterPro" id="IPR020449">
    <property type="entry name" value="Tscrpt_reg_AraC-type_HTH"/>
</dbReference>
<dbReference type="Proteomes" id="UP000199568">
    <property type="component" value="Unassembled WGS sequence"/>
</dbReference>
<feature type="domain" description="HTH araC/xylS-type" evidence="4">
    <location>
        <begin position="188"/>
        <end position="286"/>
    </location>
</feature>
<evidence type="ECO:0000256" key="3">
    <source>
        <dbReference type="ARBA" id="ARBA00023163"/>
    </source>
</evidence>
<proteinExistence type="predicted"/>
<dbReference type="SMART" id="SM00342">
    <property type="entry name" value="HTH_ARAC"/>
    <property type="match status" value="1"/>
</dbReference>
<protein>
    <submittedName>
        <fullName evidence="5">AraC-type DNA-binding protein</fullName>
    </submittedName>
</protein>
<evidence type="ECO:0000313" key="6">
    <source>
        <dbReference type="Proteomes" id="UP000199568"/>
    </source>
</evidence>
<dbReference type="PROSITE" id="PS00041">
    <property type="entry name" value="HTH_ARAC_FAMILY_1"/>
    <property type="match status" value="1"/>
</dbReference>
<keyword evidence="2 5" id="KW-0238">DNA-binding</keyword>